<dbReference type="PANTHER" id="PTHR47525">
    <property type="entry name" value="OS07G0295200 PROTEIN"/>
    <property type="match status" value="1"/>
</dbReference>
<sequence>MPPRRTTLTYSSEDVGPVAGDKPLYVYYCKYSGKHVMTTDCNLSKAPRRSTDHALVLDTQEYTVKLYTQDGGVKLLRRRSGAVERQLRLNSGKLPVAYRTEPEGRYLYVLDDALTTYTADESGLGDGKPPVPPCIIRVGKSTQVALEVDDRGKRALVLRVTADFVRVQLKGGINASHANEELLEMLRGVFGCRLGQLSLKRGESTRHKVLLVEGMTPDAVYTKLQLSVNRNPKALGRSSKHVINTSIVPLEAPKDAAKP</sequence>
<organism evidence="3 4">
    <name type="scientific">Chlorella vulgaris</name>
    <name type="common">Green alga</name>
    <dbReference type="NCBI Taxonomy" id="3077"/>
    <lineage>
        <taxon>Eukaryota</taxon>
        <taxon>Viridiplantae</taxon>
        <taxon>Chlorophyta</taxon>
        <taxon>core chlorophytes</taxon>
        <taxon>Trebouxiophyceae</taxon>
        <taxon>Chlorellales</taxon>
        <taxon>Chlorellaceae</taxon>
        <taxon>Chlorella clade</taxon>
        <taxon>Chlorella</taxon>
    </lineage>
</organism>
<gene>
    <name evidence="3" type="ORF">D9Q98_007024</name>
</gene>
<evidence type="ECO:0000313" key="4">
    <source>
        <dbReference type="Proteomes" id="UP001055712"/>
    </source>
</evidence>
<evidence type="ECO:0000313" key="3">
    <source>
        <dbReference type="EMBL" id="KAI3427085.1"/>
    </source>
</evidence>
<dbReference type="PANTHER" id="PTHR47525:SF1">
    <property type="entry name" value="OS07G0295200 PROTEIN"/>
    <property type="match status" value="1"/>
</dbReference>
<dbReference type="OrthoDB" id="418131at2759"/>
<evidence type="ECO:0000256" key="1">
    <source>
        <dbReference type="ARBA" id="ARBA00010364"/>
    </source>
</evidence>
<dbReference type="SUPFAM" id="SSF69786">
    <property type="entry name" value="YggU-like"/>
    <property type="match status" value="1"/>
</dbReference>
<accession>A0A9D4YUS1</accession>
<dbReference type="InterPro" id="IPR036591">
    <property type="entry name" value="YggU-like_sf"/>
</dbReference>
<protein>
    <recommendedName>
        <fullName evidence="2">STEEP1 domain-containing protein</fullName>
    </recommendedName>
</protein>
<name>A0A9D4YUS1_CHLVU</name>
<reference evidence="3" key="2">
    <citation type="submission" date="2020-11" db="EMBL/GenBank/DDBJ databases">
        <authorList>
            <person name="Cecchin M."/>
            <person name="Marcolungo L."/>
            <person name="Rossato M."/>
            <person name="Girolomoni L."/>
            <person name="Cosentino E."/>
            <person name="Cuine S."/>
            <person name="Li-Beisson Y."/>
            <person name="Delledonne M."/>
            <person name="Ballottari M."/>
        </authorList>
    </citation>
    <scope>NUCLEOTIDE SEQUENCE</scope>
    <source>
        <strain evidence="3">211/11P</strain>
        <tissue evidence="3">Whole cell</tissue>
    </source>
</reference>
<dbReference type="AlphaFoldDB" id="A0A9D4YUS1"/>
<keyword evidence="4" id="KW-1185">Reference proteome</keyword>
<dbReference type="SMART" id="SM01152">
    <property type="entry name" value="DUF167"/>
    <property type="match status" value="1"/>
</dbReference>
<dbReference type="InterPro" id="IPR057965">
    <property type="entry name" value="STEEP1_dom"/>
</dbReference>
<dbReference type="Proteomes" id="UP001055712">
    <property type="component" value="Unassembled WGS sequence"/>
</dbReference>
<dbReference type="InterPro" id="IPR003746">
    <property type="entry name" value="DUF167"/>
</dbReference>
<dbReference type="EMBL" id="SIDB01000010">
    <property type="protein sequence ID" value="KAI3427085.1"/>
    <property type="molecule type" value="Genomic_DNA"/>
</dbReference>
<reference evidence="3" key="1">
    <citation type="journal article" date="2019" name="Plant J.">
        <title>Chlorella vulgaris genome assembly and annotation reveals the molecular basis for metabolic acclimation to high light conditions.</title>
        <authorList>
            <person name="Cecchin M."/>
            <person name="Marcolungo L."/>
            <person name="Rossato M."/>
            <person name="Girolomoni L."/>
            <person name="Cosentino E."/>
            <person name="Cuine S."/>
            <person name="Li-Beisson Y."/>
            <person name="Delledonne M."/>
            <person name="Ballottari M."/>
        </authorList>
    </citation>
    <scope>NUCLEOTIDE SEQUENCE</scope>
    <source>
        <strain evidence="3">211/11P</strain>
    </source>
</reference>
<proteinExistence type="inferred from homology"/>
<evidence type="ECO:0000259" key="2">
    <source>
        <dbReference type="Pfam" id="PF25809"/>
    </source>
</evidence>
<feature type="domain" description="STEEP1" evidence="2">
    <location>
        <begin position="21"/>
        <end position="119"/>
    </location>
</feature>
<dbReference type="InterPro" id="IPR053323">
    <property type="entry name" value="UPF0235"/>
</dbReference>
<dbReference type="Pfam" id="PF25809">
    <property type="entry name" value="STEEP1"/>
    <property type="match status" value="1"/>
</dbReference>
<dbReference type="Gene3D" id="3.30.1200.10">
    <property type="entry name" value="YggU-like"/>
    <property type="match status" value="1"/>
</dbReference>
<comment type="similarity">
    <text evidence="1">Belongs to the UPF0235 family.</text>
</comment>
<comment type="caution">
    <text evidence="3">The sequence shown here is derived from an EMBL/GenBank/DDBJ whole genome shotgun (WGS) entry which is preliminary data.</text>
</comment>
<dbReference type="Pfam" id="PF02594">
    <property type="entry name" value="DUF167"/>
    <property type="match status" value="1"/>
</dbReference>